<dbReference type="EMBL" id="CBTB010000204">
    <property type="protein sequence ID" value="CDH34019.1"/>
    <property type="molecule type" value="Genomic_DNA"/>
</dbReference>
<reference evidence="1" key="1">
    <citation type="submission" date="2013-07" db="EMBL/GenBank/DDBJ databases">
        <title>Sub-species coevolution in mutualistic symbiosis.</title>
        <authorList>
            <person name="Murfin K."/>
            <person name="Klassen J."/>
            <person name="Lee M."/>
            <person name="Forst S."/>
            <person name="Stock P."/>
            <person name="Goodrich-Blair H."/>
        </authorList>
    </citation>
    <scope>NUCLEOTIDE SEQUENCE [LARGE SCALE GENOMIC DNA]</scope>
    <source>
        <strain evidence="1">Intermedium</strain>
    </source>
</reference>
<evidence type="ECO:0000313" key="2">
    <source>
        <dbReference type="Proteomes" id="UP000028480"/>
    </source>
</evidence>
<name>A0A077QKC5_XENBV</name>
<proteinExistence type="predicted"/>
<dbReference type="Proteomes" id="UP000028480">
    <property type="component" value="Unassembled WGS sequence"/>
</dbReference>
<gene>
    <name evidence="1" type="ORF">XBI1_2820001</name>
</gene>
<protein>
    <submittedName>
        <fullName evidence="1">Uncharacterized protein</fullName>
    </submittedName>
</protein>
<accession>A0A077QKC5</accession>
<sequence>MDKMYIYIKNNRLIDPQLWGMSRYGEPIYSLFVESTINEVIAKLRVI</sequence>
<dbReference type="HOGENOM" id="CLU_207790_0_0_6"/>
<evidence type="ECO:0000313" key="1">
    <source>
        <dbReference type="EMBL" id="CDH34019.1"/>
    </source>
</evidence>
<comment type="caution">
    <text evidence="1">The sequence shown here is derived from an EMBL/GenBank/DDBJ whole genome shotgun (WGS) entry which is preliminary data.</text>
</comment>
<organism evidence="1 2">
    <name type="scientific">Xenorhabdus bovienii str. Intermedium</name>
    <dbReference type="NCBI Taxonomy" id="1379677"/>
    <lineage>
        <taxon>Bacteria</taxon>
        <taxon>Pseudomonadati</taxon>
        <taxon>Pseudomonadota</taxon>
        <taxon>Gammaproteobacteria</taxon>
        <taxon>Enterobacterales</taxon>
        <taxon>Morganellaceae</taxon>
        <taxon>Xenorhabdus</taxon>
    </lineage>
</organism>
<dbReference type="AlphaFoldDB" id="A0A077QKC5"/>